<evidence type="ECO:0000256" key="1">
    <source>
        <dbReference type="ARBA" id="ARBA00007435"/>
    </source>
</evidence>
<dbReference type="SMART" id="SM00465">
    <property type="entry name" value="GIYc"/>
    <property type="match status" value="1"/>
</dbReference>
<comment type="caution">
    <text evidence="3">The sequence shown here is derived from an EMBL/GenBank/DDBJ whole genome shotgun (WGS) entry which is preliminary data.</text>
</comment>
<dbReference type="InterPro" id="IPR000305">
    <property type="entry name" value="GIY-YIG_endonuc"/>
</dbReference>
<dbReference type="Pfam" id="PF01541">
    <property type="entry name" value="GIY-YIG"/>
    <property type="match status" value="1"/>
</dbReference>
<evidence type="ECO:0000313" key="4">
    <source>
        <dbReference type="Proteomes" id="UP000177478"/>
    </source>
</evidence>
<dbReference type="Proteomes" id="UP000177478">
    <property type="component" value="Unassembled WGS sequence"/>
</dbReference>
<dbReference type="SUPFAM" id="SSF82771">
    <property type="entry name" value="GIY-YIG endonuclease"/>
    <property type="match status" value="1"/>
</dbReference>
<dbReference type="InterPro" id="IPR035901">
    <property type="entry name" value="GIY-YIG_endonuc_sf"/>
</dbReference>
<evidence type="ECO:0000259" key="2">
    <source>
        <dbReference type="PROSITE" id="PS50164"/>
    </source>
</evidence>
<accession>A0A1F8G227</accession>
<feature type="domain" description="GIY-YIG" evidence="2">
    <location>
        <begin position="1"/>
        <end position="75"/>
    </location>
</feature>
<dbReference type="CDD" id="cd10456">
    <property type="entry name" value="GIY-YIG_UPF0213"/>
    <property type="match status" value="1"/>
</dbReference>
<reference evidence="3 4" key="1">
    <citation type="journal article" date="2016" name="Nat. Commun.">
        <title>Thousands of microbial genomes shed light on interconnected biogeochemical processes in an aquifer system.</title>
        <authorList>
            <person name="Anantharaman K."/>
            <person name="Brown C.T."/>
            <person name="Hug L.A."/>
            <person name="Sharon I."/>
            <person name="Castelle C.J."/>
            <person name="Probst A.J."/>
            <person name="Thomas B.C."/>
            <person name="Singh A."/>
            <person name="Wilkins M.J."/>
            <person name="Karaoz U."/>
            <person name="Brodie E.L."/>
            <person name="Williams K.H."/>
            <person name="Hubbard S.S."/>
            <person name="Banfield J.F."/>
        </authorList>
    </citation>
    <scope>NUCLEOTIDE SEQUENCE [LARGE SCALE GENOMIC DNA]</scope>
</reference>
<proteinExistence type="inferred from homology"/>
<protein>
    <recommendedName>
        <fullName evidence="2">GIY-YIG domain-containing protein</fullName>
    </recommendedName>
</protein>
<dbReference type="PANTHER" id="PTHR34477">
    <property type="entry name" value="UPF0213 PROTEIN YHBQ"/>
    <property type="match status" value="1"/>
</dbReference>
<evidence type="ECO:0000313" key="3">
    <source>
        <dbReference type="EMBL" id="OGN19395.1"/>
    </source>
</evidence>
<dbReference type="AlphaFoldDB" id="A0A1F8G227"/>
<organism evidence="3 4">
    <name type="scientific">Candidatus Yanofskybacteria bacterium RIFCSPHIGHO2_12_FULL_45_19b</name>
    <dbReference type="NCBI Taxonomy" id="1802689"/>
    <lineage>
        <taxon>Bacteria</taxon>
        <taxon>Candidatus Yanofskyibacteriota</taxon>
    </lineage>
</organism>
<dbReference type="STRING" id="1802689.A3F25_02100"/>
<dbReference type="PROSITE" id="PS50164">
    <property type="entry name" value="GIY_YIG"/>
    <property type="match status" value="1"/>
</dbReference>
<sequence length="84" mass="9837">MYFVYLILCKDKSIYTGITTDVKRRFAEHQAGKGGHYTRAKKVVKVLYSEPQKTRGQALKREAEIKRWSRKEKLALAKADKNYE</sequence>
<name>A0A1F8G227_9BACT</name>
<comment type="similarity">
    <text evidence="1">Belongs to the UPF0213 family.</text>
</comment>
<dbReference type="Gene3D" id="3.40.1440.10">
    <property type="entry name" value="GIY-YIG endonuclease"/>
    <property type="match status" value="1"/>
</dbReference>
<dbReference type="InterPro" id="IPR050190">
    <property type="entry name" value="UPF0213_domain"/>
</dbReference>
<dbReference type="EMBL" id="MGKD01000019">
    <property type="protein sequence ID" value="OGN19395.1"/>
    <property type="molecule type" value="Genomic_DNA"/>
</dbReference>
<gene>
    <name evidence="3" type="ORF">A3F25_02100</name>
</gene>
<dbReference type="PANTHER" id="PTHR34477:SF1">
    <property type="entry name" value="UPF0213 PROTEIN YHBQ"/>
    <property type="match status" value="1"/>
</dbReference>